<dbReference type="InterPro" id="IPR016024">
    <property type="entry name" value="ARM-type_fold"/>
</dbReference>
<sequence length="337" mass="38936">MKAVSEPNFSEMYADLCQILRWRSPEFPHEKEKGKTFYRALLNKCQEEFEKLPETKMTLSDEDKAKLSSDDQEIKLKKLKDRILGNIKFIGELFLRRLLSAKVVKEVVTSLIGADASYCPEELFIECLCELITTIGWKLDSTDAGKSLLTVFSRRMRELKAKDRYSERIKSTLQDVLDLRQNGRRQKVHKEKAKALRDARKDLSTHFTHTHTHTHAEAVNPINVCRVRPSRLRVARRWSWMARHSKLPSKSSAEEMARSMRPTWISSSRCSSPRKRRKRRSRRPANRRKHPPPRGRSAFALTRKSCSLLHFAMGPERERLPAEQAAGEGGGKQRGGE</sequence>
<dbReference type="GO" id="GO:0003729">
    <property type="term" value="F:mRNA binding"/>
    <property type="evidence" value="ECO:0007669"/>
    <property type="project" value="TreeGrafter"/>
</dbReference>
<proteinExistence type="inferred from homology"/>
<evidence type="ECO:0000259" key="5">
    <source>
        <dbReference type="SMART" id="SM00543"/>
    </source>
</evidence>
<organism evidence="6">
    <name type="scientific">Vitrella brassicaformis</name>
    <dbReference type="NCBI Taxonomy" id="1169539"/>
    <lineage>
        <taxon>Eukaryota</taxon>
        <taxon>Sar</taxon>
        <taxon>Alveolata</taxon>
        <taxon>Colpodellida</taxon>
        <taxon>Vitrellaceae</taxon>
        <taxon>Vitrella</taxon>
    </lineage>
</organism>
<dbReference type="Pfam" id="PF02854">
    <property type="entry name" value="MIF4G"/>
    <property type="match status" value="1"/>
</dbReference>
<feature type="region of interest" description="Disordered" evidence="4">
    <location>
        <begin position="244"/>
        <end position="337"/>
    </location>
</feature>
<dbReference type="AlphaFoldDB" id="A0A7S1PBX2"/>
<protein>
    <recommendedName>
        <fullName evidence="5">MIF4G domain-containing protein</fullName>
    </recommendedName>
</protein>
<evidence type="ECO:0000313" key="6">
    <source>
        <dbReference type="EMBL" id="CAD9068880.1"/>
    </source>
</evidence>
<comment type="similarity">
    <text evidence="1">Belongs to the eukaryotic initiation factor 4G family.</text>
</comment>
<evidence type="ECO:0000256" key="4">
    <source>
        <dbReference type="SAM" id="MobiDB-lite"/>
    </source>
</evidence>
<evidence type="ECO:0000256" key="1">
    <source>
        <dbReference type="ARBA" id="ARBA00005775"/>
    </source>
</evidence>
<evidence type="ECO:0000256" key="3">
    <source>
        <dbReference type="ARBA" id="ARBA00022917"/>
    </source>
</evidence>
<evidence type="ECO:0000256" key="2">
    <source>
        <dbReference type="ARBA" id="ARBA00022540"/>
    </source>
</evidence>
<dbReference type="InterPro" id="IPR003890">
    <property type="entry name" value="MIF4G-like_typ-3"/>
</dbReference>
<accession>A0A7S1PBX2</accession>
<gene>
    <name evidence="6" type="ORF">VBRA1451_LOCUS23954</name>
</gene>
<reference evidence="6" key="1">
    <citation type="submission" date="2021-01" db="EMBL/GenBank/DDBJ databases">
        <authorList>
            <person name="Corre E."/>
            <person name="Pelletier E."/>
            <person name="Niang G."/>
            <person name="Scheremetjew M."/>
            <person name="Finn R."/>
            <person name="Kale V."/>
            <person name="Holt S."/>
            <person name="Cochrane G."/>
            <person name="Meng A."/>
            <person name="Brown T."/>
            <person name="Cohen L."/>
        </authorList>
    </citation>
    <scope>NUCLEOTIDE SEQUENCE</scope>
    <source>
        <strain evidence="6">CCMP3346</strain>
    </source>
</reference>
<name>A0A7S1PBX2_9ALVE</name>
<feature type="compositionally biased region" description="Basic residues" evidence="4">
    <location>
        <begin position="272"/>
        <end position="293"/>
    </location>
</feature>
<keyword evidence="2" id="KW-0396">Initiation factor</keyword>
<dbReference type="SUPFAM" id="SSF48371">
    <property type="entry name" value="ARM repeat"/>
    <property type="match status" value="1"/>
</dbReference>
<dbReference type="PANTHER" id="PTHR23253">
    <property type="entry name" value="EUKARYOTIC TRANSLATION INITIATION FACTOR 4 GAMMA"/>
    <property type="match status" value="1"/>
</dbReference>
<dbReference type="SMART" id="SM00543">
    <property type="entry name" value="MIF4G"/>
    <property type="match status" value="1"/>
</dbReference>
<dbReference type="Gene3D" id="1.25.40.180">
    <property type="match status" value="1"/>
</dbReference>
<dbReference type="EMBL" id="HBGB01040728">
    <property type="protein sequence ID" value="CAD9068880.1"/>
    <property type="molecule type" value="Transcribed_RNA"/>
</dbReference>
<feature type="compositionally biased region" description="Gly residues" evidence="4">
    <location>
        <begin position="327"/>
        <end position="337"/>
    </location>
</feature>
<dbReference type="GO" id="GO:0003743">
    <property type="term" value="F:translation initiation factor activity"/>
    <property type="evidence" value="ECO:0007669"/>
    <property type="project" value="UniProtKB-KW"/>
</dbReference>
<keyword evidence="3" id="KW-0648">Protein biosynthesis</keyword>
<feature type="domain" description="MIF4G" evidence="5">
    <location>
        <begin position="2"/>
        <end position="183"/>
    </location>
</feature>
<dbReference type="GO" id="GO:0016281">
    <property type="term" value="C:eukaryotic translation initiation factor 4F complex"/>
    <property type="evidence" value="ECO:0007669"/>
    <property type="project" value="TreeGrafter"/>
</dbReference>
<dbReference type="PANTHER" id="PTHR23253:SF9">
    <property type="entry name" value="EUKARYOTIC TRANSLATION INITIATION FACTOR 4 GAMMA 2"/>
    <property type="match status" value="1"/>
</dbReference>